<feature type="compositionally biased region" description="Polar residues" evidence="1">
    <location>
        <begin position="1"/>
        <end position="14"/>
    </location>
</feature>
<gene>
    <name evidence="2" type="ORF">GCM10020367_16450</name>
</gene>
<reference evidence="3" key="1">
    <citation type="journal article" date="2019" name="Int. J. Syst. Evol. Microbiol.">
        <title>The Global Catalogue of Microorganisms (GCM) 10K type strain sequencing project: providing services to taxonomists for standard genome sequencing and annotation.</title>
        <authorList>
            <consortium name="The Broad Institute Genomics Platform"/>
            <consortium name="The Broad Institute Genome Sequencing Center for Infectious Disease"/>
            <person name="Wu L."/>
            <person name="Ma J."/>
        </authorList>
    </citation>
    <scope>NUCLEOTIDE SEQUENCE [LARGE SCALE GENOMIC DNA]</scope>
    <source>
        <strain evidence="3">JCM 9651</strain>
    </source>
</reference>
<feature type="compositionally biased region" description="Basic residues" evidence="1">
    <location>
        <begin position="54"/>
        <end position="64"/>
    </location>
</feature>
<dbReference type="RefSeq" id="WP_345035530.1">
    <property type="nucleotide sequence ID" value="NZ_BAAAYL010000001.1"/>
</dbReference>
<evidence type="ECO:0008006" key="4">
    <source>
        <dbReference type="Google" id="ProtNLM"/>
    </source>
</evidence>
<name>A0ABP6S8A9_9ACTN</name>
<comment type="caution">
    <text evidence="2">The sequence shown here is derived from an EMBL/GenBank/DDBJ whole genome shotgun (WGS) entry which is preliminary data.</text>
</comment>
<dbReference type="EMBL" id="BAAAYL010000001">
    <property type="protein sequence ID" value="GAA3370308.1"/>
    <property type="molecule type" value="Genomic_DNA"/>
</dbReference>
<organism evidence="2 3">
    <name type="scientific">Streptomyces sannanensis</name>
    <dbReference type="NCBI Taxonomy" id="285536"/>
    <lineage>
        <taxon>Bacteria</taxon>
        <taxon>Bacillati</taxon>
        <taxon>Actinomycetota</taxon>
        <taxon>Actinomycetes</taxon>
        <taxon>Kitasatosporales</taxon>
        <taxon>Streptomycetaceae</taxon>
        <taxon>Streptomyces</taxon>
    </lineage>
</organism>
<dbReference type="Proteomes" id="UP001499990">
    <property type="component" value="Unassembled WGS sequence"/>
</dbReference>
<protein>
    <recommendedName>
        <fullName evidence="4">Small hydrophilic protein</fullName>
    </recommendedName>
</protein>
<evidence type="ECO:0000313" key="2">
    <source>
        <dbReference type="EMBL" id="GAA3370308.1"/>
    </source>
</evidence>
<keyword evidence="3" id="KW-1185">Reference proteome</keyword>
<feature type="compositionally biased region" description="Low complexity" evidence="1">
    <location>
        <begin position="15"/>
        <end position="26"/>
    </location>
</feature>
<proteinExistence type="predicted"/>
<feature type="region of interest" description="Disordered" evidence="1">
    <location>
        <begin position="1"/>
        <end position="64"/>
    </location>
</feature>
<feature type="compositionally biased region" description="Polar residues" evidence="1">
    <location>
        <begin position="32"/>
        <end position="50"/>
    </location>
</feature>
<sequence length="64" mass="7118">MAKNRNQPRTKQQPRSTAATRSTAAERGAEQAKSSSMEAQAEQRQSQVTPNVAHKGRQKRFGHN</sequence>
<accession>A0ABP6S8A9</accession>
<evidence type="ECO:0000256" key="1">
    <source>
        <dbReference type="SAM" id="MobiDB-lite"/>
    </source>
</evidence>
<evidence type="ECO:0000313" key="3">
    <source>
        <dbReference type="Proteomes" id="UP001499990"/>
    </source>
</evidence>